<dbReference type="InterPro" id="IPR029061">
    <property type="entry name" value="THDP-binding"/>
</dbReference>
<accession>A0A382I6C0</accession>
<feature type="domain" description="Pyruvate flavodoxin/ferredoxin oxidoreductase pyrimidine binding" evidence="2">
    <location>
        <begin position="1"/>
        <end position="140"/>
    </location>
</feature>
<dbReference type="Gene3D" id="3.40.50.920">
    <property type="match status" value="1"/>
</dbReference>
<dbReference type="GO" id="GO:0016491">
    <property type="term" value="F:oxidoreductase activity"/>
    <property type="evidence" value="ECO:0007669"/>
    <property type="project" value="UniProtKB-KW"/>
</dbReference>
<sequence length="279" mass="30840">PCVVVDVMRGGPATGLPTKVEQSDFLAALNPAHGDVSMPVIAVGTVEECFYGAALALNWAERYQGPVILLSDHGLSEQAQNIPKPDLEKVIEEHRKIYQGTNGYERYSGEELSPMPIPGGPGSYVANASEHDGMGDTTHLPTRHVEMTHRRFNKLKLLEDDTYEGENTTENIAVMTWGGSKGPTREAYDILMNQGQRAAWYYTMQLNPMSPKLLDELRGKDLVIVPELNYLGQLASVLRSKGIRAEALTQYTGTPFKVKDLVSRITDRITARQKELVKA</sequence>
<name>A0A382I6C0_9ZZZZ</name>
<dbReference type="PANTHER" id="PTHR32154">
    <property type="entry name" value="PYRUVATE-FLAVODOXIN OXIDOREDUCTASE-RELATED"/>
    <property type="match status" value="1"/>
</dbReference>
<protein>
    <recommendedName>
        <fullName evidence="2">Pyruvate flavodoxin/ferredoxin oxidoreductase pyrimidine binding domain-containing protein</fullName>
    </recommendedName>
</protein>
<dbReference type="CDD" id="cd07034">
    <property type="entry name" value="TPP_PYR_PFOR_IOR-alpha_like"/>
    <property type="match status" value="1"/>
</dbReference>
<reference evidence="3" key="1">
    <citation type="submission" date="2018-05" db="EMBL/GenBank/DDBJ databases">
        <authorList>
            <person name="Lanie J.A."/>
            <person name="Ng W.-L."/>
            <person name="Kazmierczak K.M."/>
            <person name="Andrzejewski T.M."/>
            <person name="Davidsen T.M."/>
            <person name="Wayne K.J."/>
            <person name="Tettelin H."/>
            <person name="Glass J.I."/>
            <person name="Rusch D."/>
            <person name="Podicherti R."/>
            <person name="Tsui H.-C.T."/>
            <person name="Winkler M.E."/>
        </authorList>
    </citation>
    <scope>NUCLEOTIDE SEQUENCE</scope>
</reference>
<evidence type="ECO:0000256" key="1">
    <source>
        <dbReference type="ARBA" id="ARBA00023002"/>
    </source>
</evidence>
<dbReference type="Gene3D" id="3.40.50.970">
    <property type="match status" value="1"/>
</dbReference>
<evidence type="ECO:0000259" key="2">
    <source>
        <dbReference type="Pfam" id="PF01855"/>
    </source>
</evidence>
<dbReference type="InterPro" id="IPR050722">
    <property type="entry name" value="Pyruvate:ferred/Flavod_OxRd"/>
</dbReference>
<proteinExistence type="predicted"/>
<dbReference type="AlphaFoldDB" id="A0A382I6C0"/>
<evidence type="ECO:0000313" key="3">
    <source>
        <dbReference type="EMBL" id="SVB94767.1"/>
    </source>
</evidence>
<organism evidence="3">
    <name type="scientific">marine metagenome</name>
    <dbReference type="NCBI Taxonomy" id="408172"/>
    <lineage>
        <taxon>unclassified sequences</taxon>
        <taxon>metagenomes</taxon>
        <taxon>ecological metagenomes</taxon>
    </lineage>
</organism>
<keyword evidence="1" id="KW-0560">Oxidoreductase</keyword>
<dbReference type="PANTHER" id="PTHR32154:SF20">
    <property type="entry name" value="2-OXOGLUTARATE OXIDOREDUCTASE SUBUNIT KORA"/>
    <property type="match status" value="1"/>
</dbReference>
<dbReference type="SUPFAM" id="SSF52922">
    <property type="entry name" value="TK C-terminal domain-like"/>
    <property type="match status" value="1"/>
</dbReference>
<gene>
    <name evidence="3" type="ORF">METZ01_LOCUS247621</name>
</gene>
<dbReference type="SUPFAM" id="SSF52518">
    <property type="entry name" value="Thiamin diphosphate-binding fold (THDP-binding)"/>
    <property type="match status" value="1"/>
</dbReference>
<dbReference type="InterPro" id="IPR002880">
    <property type="entry name" value="Pyrv_Fd/Flavodoxin_OxRdtase_N"/>
</dbReference>
<dbReference type="InterPro" id="IPR009014">
    <property type="entry name" value="Transketo_C/PFOR_II"/>
</dbReference>
<dbReference type="Pfam" id="PF01855">
    <property type="entry name" value="POR_N"/>
    <property type="match status" value="1"/>
</dbReference>
<dbReference type="GO" id="GO:0006979">
    <property type="term" value="P:response to oxidative stress"/>
    <property type="evidence" value="ECO:0007669"/>
    <property type="project" value="TreeGrafter"/>
</dbReference>
<dbReference type="EMBL" id="UINC01065279">
    <property type="protein sequence ID" value="SVB94767.1"/>
    <property type="molecule type" value="Genomic_DNA"/>
</dbReference>
<feature type="non-terminal residue" evidence="3">
    <location>
        <position position="1"/>
    </location>
</feature>